<dbReference type="PANTHER" id="PTHR43115">
    <property type="entry name" value="DEHYDROGENASE/REDUCTASE SDR FAMILY MEMBER 11"/>
    <property type="match status" value="1"/>
</dbReference>
<dbReference type="SUPFAM" id="SSF51735">
    <property type="entry name" value="NAD(P)-binding Rossmann-fold domains"/>
    <property type="match status" value="1"/>
</dbReference>
<dbReference type="RefSeq" id="WP_095509230.1">
    <property type="nucleotide sequence ID" value="NZ_MQWD01000001.1"/>
</dbReference>
<dbReference type="Proteomes" id="UP000216339">
    <property type="component" value="Unassembled WGS sequence"/>
</dbReference>
<evidence type="ECO:0000313" key="6">
    <source>
        <dbReference type="Proteomes" id="UP000216339"/>
    </source>
</evidence>
<accession>A0A271IYI8</accession>
<dbReference type="PROSITE" id="PS00061">
    <property type="entry name" value="ADH_SHORT"/>
    <property type="match status" value="1"/>
</dbReference>
<dbReference type="SMART" id="SM00822">
    <property type="entry name" value="PKS_KR"/>
    <property type="match status" value="1"/>
</dbReference>
<organism evidence="5 6">
    <name type="scientific">Rubrivirga marina</name>
    <dbReference type="NCBI Taxonomy" id="1196024"/>
    <lineage>
        <taxon>Bacteria</taxon>
        <taxon>Pseudomonadati</taxon>
        <taxon>Rhodothermota</taxon>
        <taxon>Rhodothermia</taxon>
        <taxon>Rhodothermales</taxon>
        <taxon>Rubricoccaceae</taxon>
        <taxon>Rubrivirga</taxon>
    </lineage>
</organism>
<dbReference type="EMBL" id="MQWD01000001">
    <property type="protein sequence ID" value="PAP75589.1"/>
    <property type="molecule type" value="Genomic_DNA"/>
</dbReference>
<dbReference type="OrthoDB" id="9775296at2"/>
<dbReference type="AlphaFoldDB" id="A0A271IYI8"/>
<dbReference type="PANTHER" id="PTHR43115:SF4">
    <property type="entry name" value="DEHYDROGENASE_REDUCTASE SDR FAMILY MEMBER 11"/>
    <property type="match status" value="1"/>
</dbReference>
<evidence type="ECO:0000256" key="1">
    <source>
        <dbReference type="ARBA" id="ARBA00006484"/>
    </source>
</evidence>
<keyword evidence="6" id="KW-1185">Reference proteome</keyword>
<gene>
    <name evidence="5" type="ORF">BSZ37_03630</name>
</gene>
<comment type="similarity">
    <text evidence="1 3">Belongs to the short-chain dehydrogenases/reductases (SDR) family.</text>
</comment>
<evidence type="ECO:0000256" key="3">
    <source>
        <dbReference type="RuleBase" id="RU000363"/>
    </source>
</evidence>
<dbReference type="InterPro" id="IPR036291">
    <property type="entry name" value="NAD(P)-bd_dom_sf"/>
</dbReference>
<dbReference type="InterPro" id="IPR020904">
    <property type="entry name" value="Sc_DH/Rdtase_CS"/>
</dbReference>
<comment type="caution">
    <text evidence="5">The sequence shown here is derived from an EMBL/GenBank/DDBJ whole genome shotgun (WGS) entry which is preliminary data.</text>
</comment>
<proteinExistence type="inferred from homology"/>
<name>A0A271IYI8_9BACT</name>
<evidence type="ECO:0000313" key="5">
    <source>
        <dbReference type="EMBL" id="PAP75589.1"/>
    </source>
</evidence>
<dbReference type="Gene3D" id="3.40.50.720">
    <property type="entry name" value="NAD(P)-binding Rossmann-like Domain"/>
    <property type="match status" value="1"/>
</dbReference>
<evidence type="ECO:0000256" key="2">
    <source>
        <dbReference type="ARBA" id="ARBA00023002"/>
    </source>
</evidence>
<protein>
    <submittedName>
        <fullName evidence="5">Oxidoreductase</fullName>
    </submittedName>
</protein>
<dbReference type="PIRSF" id="PIRSF000126">
    <property type="entry name" value="11-beta-HSD1"/>
    <property type="match status" value="1"/>
</dbReference>
<dbReference type="PRINTS" id="PR00080">
    <property type="entry name" value="SDRFAMILY"/>
</dbReference>
<dbReference type="PRINTS" id="PR00081">
    <property type="entry name" value="GDHRDH"/>
</dbReference>
<dbReference type="Pfam" id="PF00106">
    <property type="entry name" value="adh_short"/>
    <property type="match status" value="1"/>
</dbReference>
<evidence type="ECO:0000259" key="4">
    <source>
        <dbReference type="SMART" id="SM00822"/>
    </source>
</evidence>
<feature type="domain" description="Ketoreductase" evidence="4">
    <location>
        <begin position="7"/>
        <end position="187"/>
    </location>
</feature>
<dbReference type="GO" id="GO:0016616">
    <property type="term" value="F:oxidoreductase activity, acting on the CH-OH group of donors, NAD or NADP as acceptor"/>
    <property type="evidence" value="ECO:0007669"/>
    <property type="project" value="UniProtKB-ARBA"/>
</dbReference>
<reference evidence="5 6" key="1">
    <citation type="submission" date="2016-11" db="EMBL/GenBank/DDBJ databases">
        <title>Study of marine rhodopsin-containing bacteria.</title>
        <authorList>
            <person name="Yoshizawa S."/>
            <person name="Kumagai Y."/>
            <person name="Kogure K."/>
        </authorList>
    </citation>
    <scope>NUCLEOTIDE SEQUENCE [LARGE SCALE GENOMIC DNA]</scope>
    <source>
        <strain evidence="5 6">SAORIC-28</strain>
    </source>
</reference>
<dbReference type="InterPro" id="IPR057326">
    <property type="entry name" value="KR_dom"/>
</dbReference>
<keyword evidence="2" id="KW-0560">Oxidoreductase</keyword>
<dbReference type="InterPro" id="IPR002347">
    <property type="entry name" value="SDR_fam"/>
</dbReference>
<dbReference type="FunFam" id="3.40.50.720:FF:000047">
    <property type="entry name" value="NADP-dependent L-serine/L-allo-threonine dehydrogenase"/>
    <property type="match status" value="1"/>
</dbReference>
<sequence>MPALSDHVAIVTGASSGIGEATAKHLATEGATVVLAARREGRLNDLKNAIEADGGTALVVPTDVTDRDAVKALAQRTVDEYGRIDVLVNNAGVMPLTYLHNMQTDDWYSTVDINLYGVLHAIEAVLPTMIEQERGHVVNVSSTAGRKVYPGGAVYSATKYGVRALSEGMRQELGPRFGIRVTCIEPGAVATELTDTISDEELKKDSAKMFSKLTPLEAERIAESIVYAVTAPASATVAEILVMPTDQMR</sequence>